<evidence type="ECO:0000256" key="1">
    <source>
        <dbReference type="ARBA" id="ARBA00006865"/>
    </source>
</evidence>
<comment type="similarity">
    <text evidence="1">Belongs to the glycosyl hydrolase 16 family.</text>
</comment>
<dbReference type="GO" id="GO:0005975">
    <property type="term" value="P:carbohydrate metabolic process"/>
    <property type="evidence" value="ECO:0007669"/>
    <property type="project" value="InterPro"/>
</dbReference>
<dbReference type="SUPFAM" id="SSF49899">
    <property type="entry name" value="Concanavalin A-like lectins/glucanases"/>
    <property type="match status" value="1"/>
</dbReference>
<evidence type="ECO:0000259" key="2">
    <source>
        <dbReference type="PROSITE" id="PS51762"/>
    </source>
</evidence>
<dbReference type="GO" id="GO:0004553">
    <property type="term" value="F:hydrolase activity, hydrolyzing O-glycosyl compounds"/>
    <property type="evidence" value="ECO:0007669"/>
    <property type="project" value="InterPro"/>
</dbReference>
<protein>
    <submittedName>
        <fullName evidence="3">Concanavalin A-like lectin/glucanase</fullName>
    </submittedName>
</protein>
<dbReference type="InterPro" id="IPR000757">
    <property type="entry name" value="Beta-glucanase-like"/>
</dbReference>
<evidence type="ECO:0000313" key="3">
    <source>
        <dbReference type="EMBL" id="KAE9386465.1"/>
    </source>
</evidence>
<dbReference type="PROSITE" id="PS51762">
    <property type="entry name" value="GH16_2"/>
    <property type="match status" value="1"/>
</dbReference>
<dbReference type="PANTHER" id="PTHR10963">
    <property type="entry name" value="GLYCOSYL HYDROLASE-RELATED"/>
    <property type="match status" value="1"/>
</dbReference>
<dbReference type="InterPro" id="IPR013320">
    <property type="entry name" value="ConA-like_dom_sf"/>
</dbReference>
<dbReference type="PANTHER" id="PTHR10963:SF55">
    <property type="entry name" value="GLYCOSIDE HYDROLASE FAMILY 16 PROTEIN"/>
    <property type="match status" value="1"/>
</dbReference>
<dbReference type="InterPro" id="IPR050546">
    <property type="entry name" value="Glycosyl_Hydrlase_16"/>
</dbReference>
<evidence type="ECO:0000313" key="4">
    <source>
        <dbReference type="Proteomes" id="UP000799118"/>
    </source>
</evidence>
<dbReference type="Proteomes" id="UP000799118">
    <property type="component" value="Unassembled WGS sequence"/>
</dbReference>
<gene>
    <name evidence="3" type="ORF">BT96DRAFT_960579</name>
</gene>
<sequence length="283" mass="31472">MAADSSNNSYVKDGYLYIVPTLTSNVLPLSSILNNAVFNIAGCNCNMSTSYTQGTTDADLACSAVSNATAGTVINPVQSARLNTMERSSIRYGRVELSLAIWILPVNNTYGTWTMSGNGPLYTFRGSNYIQGSLNWGPTTFLNDRRKVFNSVADSPNPSEQDFHTYVLEWTPTFMKIYIDIRLKSLLFLKTGSQSEILQNPWVNGTNAMPFDQKFYLILNVAVIGANGWFPDGQGDKPCIDASNSKAFFSCNARFHNAQSTWSATWPEDDYDWGMVMRRHCDC</sequence>
<dbReference type="EMBL" id="ML769877">
    <property type="protein sequence ID" value="KAE9386465.1"/>
    <property type="molecule type" value="Genomic_DNA"/>
</dbReference>
<feature type="domain" description="GH16" evidence="2">
    <location>
        <begin position="3"/>
        <end position="251"/>
    </location>
</feature>
<dbReference type="AlphaFoldDB" id="A0A6A4GMH8"/>
<proteinExistence type="inferred from homology"/>
<dbReference type="OrthoDB" id="4781at2759"/>
<organism evidence="3 4">
    <name type="scientific">Gymnopus androsaceus JB14</name>
    <dbReference type="NCBI Taxonomy" id="1447944"/>
    <lineage>
        <taxon>Eukaryota</taxon>
        <taxon>Fungi</taxon>
        <taxon>Dikarya</taxon>
        <taxon>Basidiomycota</taxon>
        <taxon>Agaricomycotina</taxon>
        <taxon>Agaricomycetes</taxon>
        <taxon>Agaricomycetidae</taxon>
        <taxon>Agaricales</taxon>
        <taxon>Marasmiineae</taxon>
        <taxon>Omphalotaceae</taxon>
        <taxon>Gymnopus</taxon>
    </lineage>
</organism>
<accession>A0A6A4GMH8</accession>
<reference evidence="3" key="1">
    <citation type="journal article" date="2019" name="Environ. Microbiol.">
        <title>Fungal ecological strategies reflected in gene transcription - a case study of two litter decomposers.</title>
        <authorList>
            <person name="Barbi F."/>
            <person name="Kohler A."/>
            <person name="Barry K."/>
            <person name="Baskaran P."/>
            <person name="Daum C."/>
            <person name="Fauchery L."/>
            <person name="Ihrmark K."/>
            <person name="Kuo A."/>
            <person name="LaButti K."/>
            <person name="Lipzen A."/>
            <person name="Morin E."/>
            <person name="Grigoriev I.V."/>
            <person name="Henrissat B."/>
            <person name="Lindahl B."/>
            <person name="Martin F."/>
        </authorList>
    </citation>
    <scope>NUCLEOTIDE SEQUENCE</scope>
    <source>
        <strain evidence="3">JB14</strain>
    </source>
</reference>
<dbReference type="Gene3D" id="2.60.120.200">
    <property type="match status" value="1"/>
</dbReference>
<name>A0A6A4GMH8_9AGAR</name>
<keyword evidence="4" id="KW-1185">Reference proteome</keyword>